<dbReference type="EMBL" id="CH476733">
    <property type="protein sequence ID" value="EIE79233.1"/>
    <property type="molecule type" value="Genomic_DNA"/>
</dbReference>
<dbReference type="Proteomes" id="UP000009138">
    <property type="component" value="Unassembled WGS sequence"/>
</dbReference>
<dbReference type="GeneID" id="93610909"/>
<protein>
    <submittedName>
        <fullName evidence="1">Uncharacterized protein</fullName>
    </submittedName>
</protein>
<evidence type="ECO:0000313" key="1">
    <source>
        <dbReference type="EMBL" id="EIE79233.1"/>
    </source>
</evidence>
<dbReference type="VEuPathDB" id="FungiDB:RO3G_03938"/>
<keyword evidence="2" id="KW-1185">Reference proteome</keyword>
<dbReference type="InParanoid" id="I1BSQ3"/>
<gene>
    <name evidence="1" type="ORF">RO3G_03938</name>
</gene>
<organism evidence="1 2">
    <name type="scientific">Rhizopus delemar (strain RA 99-880 / ATCC MYA-4621 / FGSC 9543 / NRRL 43880)</name>
    <name type="common">Mucormycosis agent</name>
    <name type="synonym">Rhizopus arrhizus var. delemar</name>
    <dbReference type="NCBI Taxonomy" id="246409"/>
    <lineage>
        <taxon>Eukaryota</taxon>
        <taxon>Fungi</taxon>
        <taxon>Fungi incertae sedis</taxon>
        <taxon>Mucoromycota</taxon>
        <taxon>Mucoromycotina</taxon>
        <taxon>Mucoromycetes</taxon>
        <taxon>Mucorales</taxon>
        <taxon>Mucorineae</taxon>
        <taxon>Rhizopodaceae</taxon>
        <taxon>Rhizopus</taxon>
    </lineage>
</organism>
<sequence length="77" mass="8239">MEIHASLSLKTIYTQSSGLFSGFLLLTILISRSSAAMCSPLSGVPIGNLLLTDFHSMTNWPIVLCRSLPLLKGAESS</sequence>
<dbReference type="RefSeq" id="XP_067514629.1">
    <property type="nucleotide sequence ID" value="XM_067658528.1"/>
</dbReference>
<dbReference type="AlphaFoldDB" id="I1BSQ3"/>
<proteinExistence type="predicted"/>
<accession>I1BSQ3</accession>
<reference evidence="1 2" key="1">
    <citation type="journal article" date="2009" name="PLoS Genet.">
        <title>Genomic analysis of the basal lineage fungus Rhizopus oryzae reveals a whole-genome duplication.</title>
        <authorList>
            <person name="Ma L.-J."/>
            <person name="Ibrahim A.S."/>
            <person name="Skory C."/>
            <person name="Grabherr M.G."/>
            <person name="Burger G."/>
            <person name="Butler M."/>
            <person name="Elias M."/>
            <person name="Idnurm A."/>
            <person name="Lang B.F."/>
            <person name="Sone T."/>
            <person name="Abe A."/>
            <person name="Calvo S.E."/>
            <person name="Corrochano L.M."/>
            <person name="Engels R."/>
            <person name="Fu J."/>
            <person name="Hansberg W."/>
            <person name="Kim J.-M."/>
            <person name="Kodira C.D."/>
            <person name="Koehrsen M.J."/>
            <person name="Liu B."/>
            <person name="Miranda-Saavedra D."/>
            <person name="O'Leary S."/>
            <person name="Ortiz-Castellanos L."/>
            <person name="Poulter R."/>
            <person name="Rodriguez-Romero J."/>
            <person name="Ruiz-Herrera J."/>
            <person name="Shen Y.-Q."/>
            <person name="Zeng Q."/>
            <person name="Galagan J."/>
            <person name="Birren B.W."/>
            <person name="Cuomo C.A."/>
            <person name="Wickes B.L."/>
        </authorList>
    </citation>
    <scope>NUCLEOTIDE SEQUENCE [LARGE SCALE GENOMIC DNA]</scope>
    <source>
        <strain evidence="2">RA 99-880 / ATCC MYA-4621 / FGSC 9543 / NRRL 43880</strain>
    </source>
</reference>
<name>I1BSQ3_RHIO9</name>
<evidence type="ECO:0000313" key="2">
    <source>
        <dbReference type="Proteomes" id="UP000009138"/>
    </source>
</evidence>